<dbReference type="EMBL" id="JAATIQ010000064">
    <property type="protein sequence ID" value="KAF4390144.1"/>
    <property type="molecule type" value="Genomic_DNA"/>
</dbReference>
<evidence type="ECO:0000256" key="3">
    <source>
        <dbReference type="PROSITE-ProRule" id="PRU00708"/>
    </source>
</evidence>
<evidence type="ECO:0000256" key="1">
    <source>
        <dbReference type="ARBA" id="ARBA00007626"/>
    </source>
</evidence>
<feature type="repeat" description="PPR" evidence="3">
    <location>
        <begin position="1032"/>
        <end position="1066"/>
    </location>
</feature>
<feature type="repeat" description="PPR" evidence="3">
    <location>
        <begin position="1067"/>
        <end position="1101"/>
    </location>
</feature>
<dbReference type="Pfam" id="PF01535">
    <property type="entry name" value="PPR"/>
    <property type="match status" value="4"/>
</dbReference>
<dbReference type="InterPro" id="IPR015877">
    <property type="entry name" value="MAT1_centre"/>
</dbReference>
<feature type="repeat" description="PPR" evidence="3">
    <location>
        <begin position="543"/>
        <end position="577"/>
    </location>
</feature>
<dbReference type="Proteomes" id="UP000583929">
    <property type="component" value="Unassembled WGS sequence"/>
</dbReference>
<evidence type="ECO:0000313" key="6">
    <source>
        <dbReference type="EMBL" id="KAF4390144.1"/>
    </source>
</evidence>
<feature type="repeat" description="PPR" evidence="3">
    <location>
        <begin position="578"/>
        <end position="612"/>
    </location>
</feature>
<dbReference type="InterPro" id="IPR011990">
    <property type="entry name" value="TPR-like_helical_dom_sf"/>
</dbReference>
<feature type="repeat" description="PPR" evidence="3">
    <location>
        <begin position="439"/>
        <end position="473"/>
    </location>
</feature>
<accession>A0A7J6H4I3</accession>
<dbReference type="Pfam" id="PF13041">
    <property type="entry name" value="PPR_2"/>
    <property type="match status" value="5"/>
</dbReference>
<dbReference type="NCBIfam" id="TIGR00756">
    <property type="entry name" value="PPR"/>
    <property type="match status" value="9"/>
</dbReference>
<dbReference type="PANTHER" id="PTHR47447">
    <property type="entry name" value="OS03G0856100 PROTEIN"/>
    <property type="match status" value="1"/>
</dbReference>
<dbReference type="InterPro" id="IPR002885">
    <property type="entry name" value="PPR_rpt"/>
</dbReference>
<feature type="repeat" description="PPR" evidence="3">
    <location>
        <begin position="893"/>
        <end position="927"/>
    </location>
</feature>
<feature type="repeat" description="PPR" evidence="3">
    <location>
        <begin position="997"/>
        <end position="1031"/>
    </location>
</feature>
<dbReference type="AlphaFoldDB" id="A0A7J6H4I3"/>
<proteinExistence type="inferred from homology"/>
<dbReference type="PANTHER" id="PTHR47447:SF12">
    <property type="entry name" value="PENTATRICOPEPTIDE REPEAT-CONTAINING PROTEIN ATP4 HOMOLOG, CHLOROPLASTIC"/>
    <property type="match status" value="1"/>
</dbReference>
<sequence length="1139" mass="130393">MCFELYRYSLFSGPVSVISWTLKKPILKGHSRGILLLRWKRRLSNKHGDFQFKSSQFNKREDDFPSLKEYNDYLEEVEDMTFDLIDGIDVAAIEEKIARYQEENAEQIMINRARKAEELAAAMAASRGGPVTQSENDGGPSQSSQTGQSTQGQYAPTVAGGQPRPTGMAPQPLPLGMSTDIHGYAIDDEEMLKLRAERGGRAGGVSGSIFPEEIQLIPSVKIAIHRQFHSHPWTISRDCCPLGRISKSRGSETVMGSLRFSVSLDGFDSKKLNSSLTSSNFHVGRAYTLSSLNRVINIKSKEYLHSDLVKESIVEQKSNYSGANKKESKREMGSKVGVRRNRWERELENLFVNDGEIDVNYSVIKSDMSLEQCNAVLRRLEGCNDSKTLRFFEWMRINGKLDGNVSAYNLVFRVLGRREDWDTAEKMILELKNDLGCDDYQIFNTLIYGCCKLGRVGLGGKWLRMMLEHGVQPNVATFGMLMKLYQKSWSVEEAEFTFSLMRNSGIVCPSAYSSLITIYTRLNLYEKAEEVIGFMREDKLMPNLDNWLVMLNAYSQQGKLEDAELVLVSMQKAGFPPNIVAYNTLITGYGRASKMDAAQRLFVYIKKIGLEPDETTYRSMIEGWGRVDNYKEAIWYYQKLKEFGFKPNSSNLYTLINLQAKYGKEEDAVRTLDDMMKIGCQYSSIIGILLQAYERAGRIDKVPLLLKGPFYQHVLVNQTSCSILVMAYVKQNLVEEAINVLRDKVWKDPSFEDNLYHLLICSCKELGHFDNAVKIYSHMPKNEDKPNMHITCTMIDIYSVMGLFSEAEKLYLKLKSSEIELDTIGFTIVLRMYVKAGSLTDACSVLDEIDKQKDFNPDIHLTRDMLRLYQRCEKQDKLASLYYKILKSEVPWDQEMYNCVINCCARALPVDEISRLFEEMLQRGFIPNTITLNVVLHLYGKSKLFRKARKLFWMAQKWGLVDVISYNTLIAAYGKSKDFTKMESTVKSMQFRGFSVSLEAYNCMLDAYGKEKQMENFQNVLQKMKESNCDSDHYTYNIMINIYGEQRWIDEVAEVLTALNECGLKPDLYSYNTLIKAYGIAQMVEEAVGLIKEMRENGIEPDKVTYLNLITALRRNDKFLEAVKWSLWMKQMGLHGKQN</sequence>
<evidence type="ECO:0000313" key="7">
    <source>
        <dbReference type="Proteomes" id="UP000583929"/>
    </source>
</evidence>
<feature type="repeat" description="PPR" evidence="3">
    <location>
        <begin position="508"/>
        <end position="542"/>
    </location>
</feature>
<feature type="compositionally biased region" description="Low complexity" evidence="4">
    <location>
        <begin position="138"/>
        <end position="153"/>
    </location>
</feature>
<feature type="domain" description="MAT1 centre" evidence="5">
    <location>
        <begin position="55"/>
        <end position="121"/>
    </location>
</feature>
<organism evidence="6 7">
    <name type="scientific">Cannabis sativa</name>
    <name type="common">Hemp</name>
    <name type="synonym">Marijuana</name>
    <dbReference type="NCBI Taxonomy" id="3483"/>
    <lineage>
        <taxon>Eukaryota</taxon>
        <taxon>Viridiplantae</taxon>
        <taxon>Streptophyta</taxon>
        <taxon>Embryophyta</taxon>
        <taxon>Tracheophyta</taxon>
        <taxon>Spermatophyta</taxon>
        <taxon>Magnoliopsida</taxon>
        <taxon>eudicotyledons</taxon>
        <taxon>Gunneridae</taxon>
        <taxon>Pentapetalae</taxon>
        <taxon>rosids</taxon>
        <taxon>fabids</taxon>
        <taxon>Rosales</taxon>
        <taxon>Cannabaceae</taxon>
        <taxon>Cannabis</taxon>
    </lineage>
</organism>
<dbReference type="FunFam" id="1.25.40.10:FF:003613">
    <property type="entry name" value="Pentatricopeptide repeat-containing protein At3g23020"/>
    <property type="match status" value="1"/>
</dbReference>
<comment type="caution">
    <text evidence="6">The sequence shown here is derived from an EMBL/GenBank/DDBJ whole genome shotgun (WGS) entry which is preliminary data.</text>
</comment>
<evidence type="ECO:0000256" key="2">
    <source>
        <dbReference type="ARBA" id="ARBA00022737"/>
    </source>
</evidence>
<keyword evidence="2" id="KW-0677">Repeat</keyword>
<evidence type="ECO:0000256" key="4">
    <source>
        <dbReference type="SAM" id="MobiDB-lite"/>
    </source>
</evidence>
<dbReference type="SUPFAM" id="SSF48452">
    <property type="entry name" value="TPR-like"/>
    <property type="match status" value="1"/>
</dbReference>
<gene>
    <name evidence="6" type="ORF">G4B88_005062</name>
</gene>
<protein>
    <recommendedName>
        <fullName evidence="5">MAT1 centre domain-containing protein</fullName>
    </recommendedName>
</protein>
<reference evidence="6 7" key="1">
    <citation type="journal article" date="2020" name="bioRxiv">
        <title>Sequence and annotation of 42 cannabis genomes reveals extensive copy number variation in cannabinoid synthesis and pathogen resistance genes.</title>
        <authorList>
            <person name="Mckernan K.J."/>
            <person name="Helbert Y."/>
            <person name="Kane L.T."/>
            <person name="Ebling H."/>
            <person name="Zhang L."/>
            <person name="Liu B."/>
            <person name="Eaton Z."/>
            <person name="Mclaughlin S."/>
            <person name="Kingan S."/>
            <person name="Baybayan P."/>
            <person name="Concepcion G."/>
            <person name="Jordan M."/>
            <person name="Riva A."/>
            <person name="Barbazuk W."/>
            <person name="Harkins T."/>
        </authorList>
    </citation>
    <scope>NUCLEOTIDE SEQUENCE [LARGE SCALE GENOMIC DNA]</scope>
    <source>
        <strain evidence="7">cv. Jamaican Lion 4</strain>
        <tissue evidence="6">Leaf</tissue>
    </source>
</reference>
<feature type="repeat" description="PPR" evidence="3">
    <location>
        <begin position="613"/>
        <end position="647"/>
    </location>
</feature>
<dbReference type="Pfam" id="PF13812">
    <property type="entry name" value="PPR_3"/>
    <property type="match status" value="1"/>
</dbReference>
<evidence type="ECO:0000259" key="5">
    <source>
        <dbReference type="Pfam" id="PF06391"/>
    </source>
</evidence>
<comment type="similarity">
    <text evidence="1">Belongs to the PPR family. P subfamily.</text>
</comment>
<dbReference type="PROSITE" id="PS51375">
    <property type="entry name" value="PPR"/>
    <property type="match status" value="10"/>
</dbReference>
<keyword evidence="7" id="KW-1185">Reference proteome</keyword>
<feature type="region of interest" description="Disordered" evidence="4">
    <location>
        <begin position="121"/>
        <end position="176"/>
    </location>
</feature>
<dbReference type="Gene3D" id="1.25.40.10">
    <property type="entry name" value="Tetratricopeptide repeat domain"/>
    <property type="match status" value="6"/>
</dbReference>
<feature type="repeat" description="PPR" evidence="3">
    <location>
        <begin position="962"/>
        <end position="996"/>
    </location>
</feature>
<dbReference type="Pfam" id="PF06391">
    <property type="entry name" value="MAT1"/>
    <property type="match status" value="1"/>
</dbReference>
<name>A0A7J6H4I3_CANSA</name>